<sequence length="44" mass="5050">EFVARFGDIDHMPRDVEPPKDLPKAKTTKKKAKARSKKKTAKKK</sequence>
<evidence type="ECO:0000256" key="1">
    <source>
        <dbReference type="SAM" id="MobiDB-lite"/>
    </source>
</evidence>
<feature type="non-terminal residue" evidence="2">
    <location>
        <position position="1"/>
    </location>
</feature>
<feature type="compositionally biased region" description="Basic residues" evidence="1">
    <location>
        <begin position="26"/>
        <end position="44"/>
    </location>
</feature>
<protein>
    <submittedName>
        <fullName evidence="2">Uncharacterized protein</fullName>
    </submittedName>
</protein>
<evidence type="ECO:0000313" key="2">
    <source>
        <dbReference type="EMBL" id="GAG85910.1"/>
    </source>
</evidence>
<dbReference type="EMBL" id="BART01018100">
    <property type="protein sequence ID" value="GAG85910.1"/>
    <property type="molecule type" value="Genomic_DNA"/>
</dbReference>
<proteinExistence type="predicted"/>
<dbReference type="AlphaFoldDB" id="X1AT36"/>
<feature type="region of interest" description="Disordered" evidence="1">
    <location>
        <begin position="1"/>
        <end position="44"/>
    </location>
</feature>
<reference evidence="2" key="1">
    <citation type="journal article" date="2014" name="Front. Microbiol.">
        <title>High frequency of phylogenetically diverse reductive dehalogenase-homologous genes in deep subseafloor sedimentary metagenomes.</title>
        <authorList>
            <person name="Kawai M."/>
            <person name="Futagami T."/>
            <person name="Toyoda A."/>
            <person name="Takaki Y."/>
            <person name="Nishi S."/>
            <person name="Hori S."/>
            <person name="Arai W."/>
            <person name="Tsubouchi T."/>
            <person name="Morono Y."/>
            <person name="Uchiyama I."/>
            <person name="Ito T."/>
            <person name="Fujiyama A."/>
            <person name="Inagaki F."/>
            <person name="Takami H."/>
        </authorList>
    </citation>
    <scope>NUCLEOTIDE SEQUENCE</scope>
    <source>
        <strain evidence="2">Expedition CK06-06</strain>
    </source>
</reference>
<name>X1AT36_9ZZZZ</name>
<comment type="caution">
    <text evidence="2">The sequence shown here is derived from an EMBL/GenBank/DDBJ whole genome shotgun (WGS) entry which is preliminary data.</text>
</comment>
<feature type="compositionally biased region" description="Basic and acidic residues" evidence="1">
    <location>
        <begin position="7"/>
        <end position="24"/>
    </location>
</feature>
<gene>
    <name evidence="2" type="ORF">S01H4_34229</name>
</gene>
<organism evidence="2">
    <name type="scientific">marine sediment metagenome</name>
    <dbReference type="NCBI Taxonomy" id="412755"/>
    <lineage>
        <taxon>unclassified sequences</taxon>
        <taxon>metagenomes</taxon>
        <taxon>ecological metagenomes</taxon>
    </lineage>
</organism>
<accession>X1AT36</accession>